<evidence type="ECO:0000313" key="2">
    <source>
        <dbReference type="Proteomes" id="UP001165121"/>
    </source>
</evidence>
<reference evidence="1" key="1">
    <citation type="submission" date="2023-04" db="EMBL/GenBank/DDBJ databases">
        <title>Phytophthora fragariaefolia NBRC 109709.</title>
        <authorList>
            <person name="Ichikawa N."/>
            <person name="Sato H."/>
            <person name="Tonouchi N."/>
        </authorList>
    </citation>
    <scope>NUCLEOTIDE SEQUENCE</scope>
    <source>
        <strain evidence="1">NBRC 109709</strain>
    </source>
</reference>
<comment type="caution">
    <text evidence="1">The sequence shown here is derived from an EMBL/GenBank/DDBJ whole genome shotgun (WGS) entry which is preliminary data.</text>
</comment>
<evidence type="ECO:0000313" key="1">
    <source>
        <dbReference type="EMBL" id="GMF45777.1"/>
    </source>
</evidence>
<name>A0A9W6XUY9_9STRA</name>
<protein>
    <submittedName>
        <fullName evidence="1">Unnamed protein product</fullName>
    </submittedName>
</protein>
<dbReference type="EMBL" id="BSXT01001882">
    <property type="protein sequence ID" value="GMF45777.1"/>
    <property type="molecule type" value="Genomic_DNA"/>
</dbReference>
<keyword evidence="2" id="KW-1185">Reference proteome</keyword>
<accession>A0A9W6XUY9</accession>
<proteinExistence type="predicted"/>
<sequence>MSAFKITAFPYSSIAITLHPRIEADPQPRPIETDMENGLKRTQNRHGGVENVASRGVFQVSLHPFTQRLPRESLDQIHPRLSLRSRSHEFALAGGGMT</sequence>
<dbReference type="Proteomes" id="UP001165121">
    <property type="component" value="Unassembled WGS sequence"/>
</dbReference>
<organism evidence="1 2">
    <name type="scientific">Phytophthora fragariaefolia</name>
    <dbReference type="NCBI Taxonomy" id="1490495"/>
    <lineage>
        <taxon>Eukaryota</taxon>
        <taxon>Sar</taxon>
        <taxon>Stramenopiles</taxon>
        <taxon>Oomycota</taxon>
        <taxon>Peronosporomycetes</taxon>
        <taxon>Peronosporales</taxon>
        <taxon>Peronosporaceae</taxon>
        <taxon>Phytophthora</taxon>
    </lineage>
</organism>
<dbReference type="AlphaFoldDB" id="A0A9W6XUY9"/>
<gene>
    <name evidence="1" type="ORF">Pfra01_001655500</name>
</gene>